<dbReference type="EMBL" id="JADCNM010000004">
    <property type="protein sequence ID" value="KAG0486862.1"/>
    <property type="molecule type" value="Genomic_DNA"/>
</dbReference>
<proteinExistence type="predicted"/>
<evidence type="ECO:0000313" key="2">
    <source>
        <dbReference type="Proteomes" id="UP000639772"/>
    </source>
</evidence>
<dbReference type="Proteomes" id="UP000639772">
    <property type="component" value="Unassembled WGS sequence"/>
</dbReference>
<sequence>MLRTRAQTQAVRRPLVGRIMDSWPRLQRISSNATYNGFKNNMVRKGEVKPRGSSKQIGKRYDQAFKMVAYEKCFFQLMQFC</sequence>
<gene>
    <name evidence="1" type="ORF">HPP92_008957</name>
</gene>
<reference evidence="1 2" key="1">
    <citation type="journal article" date="2020" name="Nat. Food">
        <title>A phased Vanilla planifolia genome enables genetic improvement of flavour and production.</title>
        <authorList>
            <person name="Hasing T."/>
            <person name="Tang H."/>
            <person name="Brym M."/>
            <person name="Khazi F."/>
            <person name="Huang T."/>
            <person name="Chambers A.H."/>
        </authorList>
    </citation>
    <scope>NUCLEOTIDE SEQUENCE [LARGE SCALE GENOMIC DNA]</scope>
    <source>
        <tissue evidence="1">Leaf</tissue>
    </source>
</reference>
<evidence type="ECO:0000313" key="1">
    <source>
        <dbReference type="EMBL" id="KAG0486862.1"/>
    </source>
</evidence>
<organism evidence="1 2">
    <name type="scientific">Vanilla planifolia</name>
    <name type="common">Vanilla</name>
    <dbReference type="NCBI Taxonomy" id="51239"/>
    <lineage>
        <taxon>Eukaryota</taxon>
        <taxon>Viridiplantae</taxon>
        <taxon>Streptophyta</taxon>
        <taxon>Embryophyta</taxon>
        <taxon>Tracheophyta</taxon>
        <taxon>Spermatophyta</taxon>
        <taxon>Magnoliopsida</taxon>
        <taxon>Liliopsida</taxon>
        <taxon>Asparagales</taxon>
        <taxon>Orchidaceae</taxon>
        <taxon>Vanilloideae</taxon>
        <taxon>Vanilleae</taxon>
        <taxon>Vanilla</taxon>
    </lineage>
</organism>
<name>A0A835V660_VANPL</name>
<accession>A0A835V660</accession>
<protein>
    <submittedName>
        <fullName evidence="1">Uncharacterized protein</fullName>
    </submittedName>
</protein>
<dbReference type="AlphaFoldDB" id="A0A835V660"/>
<comment type="caution">
    <text evidence="1">The sequence shown here is derived from an EMBL/GenBank/DDBJ whole genome shotgun (WGS) entry which is preliminary data.</text>
</comment>